<dbReference type="STRING" id="408074.SAMN05660909_04285"/>
<dbReference type="RefSeq" id="WP_089764033.1">
    <property type="nucleotide sequence ID" value="NZ_BKAT01000042.1"/>
</dbReference>
<evidence type="ECO:0000313" key="1">
    <source>
        <dbReference type="EMBL" id="SEA94315.1"/>
    </source>
</evidence>
<dbReference type="AlphaFoldDB" id="A0A1H4FAK0"/>
<keyword evidence="2" id="KW-1185">Reference proteome</keyword>
<protein>
    <submittedName>
        <fullName evidence="1">Uncharacterized protein</fullName>
    </submittedName>
</protein>
<organism evidence="1 2">
    <name type="scientific">Chitinophaga terrae</name>
    <name type="common">ex Kim and Jung 2007</name>
    <dbReference type="NCBI Taxonomy" id="408074"/>
    <lineage>
        <taxon>Bacteria</taxon>
        <taxon>Pseudomonadati</taxon>
        <taxon>Bacteroidota</taxon>
        <taxon>Chitinophagia</taxon>
        <taxon>Chitinophagales</taxon>
        <taxon>Chitinophagaceae</taxon>
        <taxon>Chitinophaga</taxon>
    </lineage>
</organism>
<name>A0A1H4FAK0_9BACT</name>
<sequence length="123" mass="14009">MFSNCLLASHTLPVVTENPTKNEVSFPFIITTKTTFIKLPGNLEVTGLAVLSVFINKKGSAERFTIASLQTWKDGKRIFLKEEEKSKLHSLFSEYTRRHIRIRKVSGTEVNTLTEVHIPVRLH</sequence>
<gene>
    <name evidence="1" type="ORF">SAMN05660909_04285</name>
</gene>
<dbReference type="EMBL" id="FNRL01000023">
    <property type="protein sequence ID" value="SEA94315.1"/>
    <property type="molecule type" value="Genomic_DNA"/>
</dbReference>
<accession>A0A1H4FAK0</accession>
<proteinExistence type="predicted"/>
<dbReference type="Proteomes" id="UP000199656">
    <property type="component" value="Unassembled WGS sequence"/>
</dbReference>
<reference evidence="2" key="1">
    <citation type="submission" date="2016-10" db="EMBL/GenBank/DDBJ databases">
        <authorList>
            <person name="Varghese N."/>
            <person name="Submissions S."/>
        </authorList>
    </citation>
    <scope>NUCLEOTIDE SEQUENCE [LARGE SCALE GENOMIC DNA]</scope>
    <source>
        <strain evidence="2">DSM 23920</strain>
    </source>
</reference>
<evidence type="ECO:0000313" key="2">
    <source>
        <dbReference type="Proteomes" id="UP000199656"/>
    </source>
</evidence>